<dbReference type="GO" id="GO:0016020">
    <property type="term" value="C:membrane"/>
    <property type="evidence" value="ECO:0007669"/>
    <property type="project" value="UniProtKB-SubCell"/>
</dbReference>
<comment type="subcellular location">
    <subcellularLocation>
        <location evidence="1">Membrane</location>
        <topology evidence="1">Multi-pass membrane protein</topology>
    </subcellularLocation>
</comment>
<name>A0A8I1KKY2_9HYPH</name>
<keyword evidence="3" id="KW-0201">Cytochrome c-type biogenesis</keyword>
<reference evidence="10 11" key="1">
    <citation type="submission" date="2020-12" db="EMBL/GenBank/DDBJ databases">
        <title>Revised draft genomes of Rhodomicrobium vannielii ATCC 17100 and Rhodomicrobium udaipurense JA643.</title>
        <authorList>
            <person name="Conners E.M."/>
            <person name="Davenport E.J."/>
            <person name="Bose A."/>
        </authorList>
    </citation>
    <scope>NUCLEOTIDE SEQUENCE [LARGE SCALE GENOMIC DNA]</scope>
    <source>
        <strain evidence="10 11">JA643</strain>
    </source>
</reference>
<keyword evidence="7" id="KW-0732">Signal</keyword>
<dbReference type="RefSeq" id="WP_081796515.1">
    <property type="nucleotide sequence ID" value="NZ_JAEMUK010000080.1"/>
</dbReference>
<dbReference type="GO" id="GO:0045454">
    <property type="term" value="P:cell redox homeostasis"/>
    <property type="evidence" value="ECO:0007669"/>
    <property type="project" value="TreeGrafter"/>
</dbReference>
<dbReference type="AlphaFoldDB" id="A0A8I1KKY2"/>
<dbReference type="InterPro" id="IPR003834">
    <property type="entry name" value="Cyt_c_assmbl_TM_dom"/>
</dbReference>
<dbReference type="PANTHER" id="PTHR32234">
    <property type="entry name" value="THIOL:DISULFIDE INTERCHANGE PROTEIN DSBD"/>
    <property type="match status" value="1"/>
</dbReference>
<organism evidence="10 11">
    <name type="scientific">Rhodomicrobium udaipurense</name>
    <dbReference type="NCBI Taxonomy" id="1202716"/>
    <lineage>
        <taxon>Bacteria</taxon>
        <taxon>Pseudomonadati</taxon>
        <taxon>Pseudomonadota</taxon>
        <taxon>Alphaproteobacteria</taxon>
        <taxon>Hyphomicrobiales</taxon>
        <taxon>Hyphomicrobiaceae</taxon>
        <taxon>Rhodomicrobium</taxon>
    </lineage>
</organism>
<keyword evidence="2 6" id="KW-0812">Transmembrane</keyword>
<evidence type="ECO:0000256" key="1">
    <source>
        <dbReference type="ARBA" id="ARBA00004141"/>
    </source>
</evidence>
<protein>
    <submittedName>
        <fullName evidence="10">Thioredoxin family protein</fullName>
    </submittedName>
</protein>
<evidence type="ECO:0000256" key="4">
    <source>
        <dbReference type="ARBA" id="ARBA00022989"/>
    </source>
</evidence>
<feature type="domain" description="Thiol:disulfide interchange protein DsbD N-terminal" evidence="9">
    <location>
        <begin position="35"/>
        <end position="154"/>
    </location>
</feature>
<sequence>MIHWKSKSVLGLLLACILLAGVVSPEAAPRKHVEVDLLAEKTAVVPGETITIAVRERIEPEWHTYWLNPGDSGEPTSIAWSLPQGFEAGPIQWPLPDVIPIPPLVDYGYSGDLLLLTDIAVPKNIAGDSVTLAAKVNYLVCKDICVPEESEARLTLPVAAAGGAAPSDHAAAIAKARSTVPVPLPGSAAYSVNAAKGELRLTVSADASIINGATDARFFPLGWGAVSNSAPQTMTLDGGKLMLDLKQGETKETPDKLEGVLALTKGGERKGYVITATRGPDGAALGAPAKLAEGGASGGGGITAPAVQAPASTSGAVVGNGPASDEGAVTSVGLAILFAFLGGAILNLMPCVFPVLAIKALGFAKKSEGGHVQQGFAYLGGVLVCFAALAALLAVLREGSAAFGWGFQFQSPAFVLALAILFFVMGLSLSGVVSFGGGLMSTGDSLARKPGNSGYFFTGVLAAVAATPCTAPFMGAAIGYALTQPTAVLAAVMLGLGLGFAAPVMLLSLSPGLQRILPKPGAWMETLKQVLAFPLYATAAWLVWVLSIQTGSGGVMAAALAFVGVGFAAWLAGKTTYAPLRAKLIAPVLGVAAFAVSLSLAETAGSVNMATSAEKAALSGETFTKARLEGLIAEGKPVFVNLTAAWCITCKVNERVALKSDAVADAFAKRGITYLVGDWTSRNPEITDLLHTFGRAGVPLYLFYPGGGQEPRVLPQLLTVGLVLDETKTKAKLAGPSSNKGA</sequence>
<dbReference type="InterPro" id="IPR028250">
    <property type="entry name" value="DsbDN"/>
</dbReference>
<feature type="transmembrane region" description="Helical" evidence="6">
    <location>
        <begin position="376"/>
        <end position="396"/>
    </location>
</feature>
<dbReference type="GO" id="GO:0015035">
    <property type="term" value="F:protein-disulfide reductase activity"/>
    <property type="evidence" value="ECO:0007669"/>
    <property type="project" value="TreeGrafter"/>
</dbReference>
<keyword evidence="11" id="KW-1185">Reference proteome</keyword>
<feature type="chain" id="PRO_5034837208" evidence="7">
    <location>
        <begin position="21"/>
        <end position="742"/>
    </location>
</feature>
<keyword evidence="5 6" id="KW-0472">Membrane</keyword>
<dbReference type="SUPFAM" id="SSF52833">
    <property type="entry name" value="Thioredoxin-like"/>
    <property type="match status" value="1"/>
</dbReference>
<dbReference type="CDD" id="cd02953">
    <property type="entry name" value="DsbDgamma"/>
    <property type="match status" value="1"/>
</dbReference>
<dbReference type="Proteomes" id="UP000623250">
    <property type="component" value="Unassembled WGS sequence"/>
</dbReference>
<evidence type="ECO:0000256" key="6">
    <source>
        <dbReference type="SAM" id="Phobius"/>
    </source>
</evidence>
<dbReference type="PANTHER" id="PTHR32234:SF3">
    <property type="entry name" value="SUPPRESSION OF COPPER SENSITIVITY PROTEIN"/>
    <property type="match status" value="1"/>
</dbReference>
<dbReference type="Pfam" id="PF02683">
    <property type="entry name" value="DsbD_TM"/>
    <property type="match status" value="1"/>
</dbReference>
<dbReference type="InterPro" id="IPR035671">
    <property type="entry name" value="DsbD_gamma"/>
</dbReference>
<evidence type="ECO:0000256" key="3">
    <source>
        <dbReference type="ARBA" id="ARBA00022748"/>
    </source>
</evidence>
<gene>
    <name evidence="10" type="ORF">JDN41_13985</name>
</gene>
<feature type="transmembrane region" description="Helical" evidence="6">
    <location>
        <begin position="454"/>
        <end position="482"/>
    </location>
</feature>
<dbReference type="Pfam" id="PF13899">
    <property type="entry name" value="Thioredoxin_7"/>
    <property type="match status" value="1"/>
</dbReference>
<dbReference type="EMBL" id="JAEMUK010000080">
    <property type="protein sequence ID" value="MBJ7544659.1"/>
    <property type="molecule type" value="Genomic_DNA"/>
</dbReference>
<feature type="transmembrane region" description="Helical" evidence="6">
    <location>
        <begin position="554"/>
        <end position="572"/>
    </location>
</feature>
<evidence type="ECO:0000256" key="5">
    <source>
        <dbReference type="ARBA" id="ARBA00023136"/>
    </source>
</evidence>
<proteinExistence type="predicted"/>
<dbReference type="InterPro" id="IPR036249">
    <property type="entry name" value="Thioredoxin-like_sf"/>
</dbReference>
<feature type="transmembrane region" description="Helical" evidence="6">
    <location>
        <begin position="530"/>
        <end position="548"/>
    </location>
</feature>
<feature type="transmembrane region" description="Helical" evidence="6">
    <location>
        <begin position="488"/>
        <end position="509"/>
    </location>
</feature>
<comment type="caution">
    <text evidence="10">The sequence shown here is derived from an EMBL/GenBank/DDBJ whole genome shotgun (WGS) entry which is preliminary data.</text>
</comment>
<dbReference type="Pfam" id="PF11412">
    <property type="entry name" value="DsbD_N"/>
    <property type="match status" value="1"/>
</dbReference>
<evidence type="ECO:0000256" key="7">
    <source>
        <dbReference type="SAM" id="SignalP"/>
    </source>
</evidence>
<evidence type="ECO:0000259" key="8">
    <source>
        <dbReference type="Pfam" id="PF02683"/>
    </source>
</evidence>
<evidence type="ECO:0000313" key="10">
    <source>
        <dbReference type="EMBL" id="MBJ7544659.1"/>
    </source>
</evidence>
<feature type="transmembrane region" description="Helical" evidence="6">
    <location>
        <begin position="332"/>
        <end position="356"/>
    </location>
</feature>
<evidence type="ECO:0000313" key="11">
    <source>
        <dbReference type="Proteomes" id="UP000623250"/>
    </source>
</evidence>
<dbReference type="GO" id="GO:0017004">
    <property type="term" value="P:cytochrome complex assembly"/>
    <property type="evidence" value="ECO:0007669"/>
    <property type="project" value="UniProtKB-KW"/>
</dbReference>
<keyword evidence="4 6" id="KW-1133">Transmembrane helix</keyword>
<dbReference type="Gene3D" id="3.40.30.10">
    <property type="entry name" value="Glutaredoxin"/>
    <property type="match status" value="1"/>
</dbReference>
<feature type="signal peptide" evidence="7">
    <location>
        <begin position="1"/>
        <end position="20"/>
    </location>
</feature>
<accession>A0A8I1KKY2</accession>
<evidence type="ECO:0000259" key="9">
    <source>
        <dbReference type="Pfam" id="PF11412"/>
    </source>
</evidence>
<evidence type="ECO:0000256" key="2">
    <source>
        <dbReference type="ARBA" id="ARBA00022692"/>
    </source>
</evidence>
<feature type="transmembrane region" description="Helical" evidence="6">
    <location>
        <begin position="584"/>
        <end position="601"/>
    </location>
</feature>
<feature type="domain" description="Cytochrome C biogenesis protein transmembrane" evidence="8">
    <location>
        <begin position="335"/>
        <end position="543"/>
    </location>
</feature>
<feature type="transmembrane region" description="Helical" evidence="6">
    <location>
        <begin position="416"/>
        <end position="442"/>
    </location>
</feature>